<gene>
    <name evidence="1" type="ORF">EVAR_71141_1</name>
</gene>
<organism evidence="1 2">
    <name type="scientific">Eumeta variegata</name>
    <name type="common">Bagworm moth</name>
    <name type="synonym">Eumeta japonica</name>
    <dbReference type="NCBI Taxonomy" id="151549"/>
    <lineage>
        <taxon>Eukaryota</taxon>
        <taxon>Metazoa</taxon>
        <taxon>Ecdysozoa</taxon>
        <taxon>Arthropoda</taxon>
        <taxon>Hexapoda</taxon>
        <taxon>Insecta</taxon>
        <taxon>Pterygota</taxon>
        <taxon>Neoptera</taxon>
        <taxon>Endopterygota</taxon>
        <taxon>Lepidoptera</taxon>
        <taxon>Glossata</taxon>
        <taxon>Ditrysia</taxon>
        <taxon>Tineoidea</taxon>
        <taxon>Psychidae</taxon>
        <taxon>Oiketicinae</taxon>
        <taxon>Eumeta</taxon>
    </lineage>
</organism>
<protein>
    <submittedName>
        <fullName evidence="1">Uncharacterized protein</fullName>
    </submittedName>
</protein>
<dbReference type="AlphaFoldDB" id="A0A4C2AAI1"/>
<comment type="caution">
    <text evidence="1">The sequence shown here is derived from an EMBL/GenBank/DDBJ whole genome shotgun (WGS) entry which is preliminary data.</text>
</comment>
<keyword evidence="2" id="KW-1185">Reference proteome</keyword>
<evidence type="ECO:0000313" key="2">
    <source>
        <dbReference type="Proteomes" id="UP000299102"/>
    </source>
</evidence>
<evidence type="ECO:0000313" key="1">
    <source>
        <dbReference type="EMBL" id="GBP97871.1"/>
    </source>
</evidence>
<accession>A0A4C2AAI1</accession>
<reference evidence="1 2" key="1">
    <citation type="journal article" date="2019" name="Commun. Biol.">
        <title>The bagworm genome reveals a unique fibroin gene that provides high tensile strength.</title>
        <authorList>
            <person name="Kono N."/>
            <person name="Nakamura H."/>
            <person name="Ohtoshi R."/>
            <person name="Tomita M."/>
            <person name="Numata K."/>
            <person name="Arakawa K."/>
        </authorList>
    </citation>
    <scope>NUCLEOTIDE SEQUENCE [LARGE SCALE GENOMIC DNA]</scope>
</reference>
<proteinExistence type="predicted"/>
<name>A0A4C2AAI1_EUMVA</name>
<sequence>MSYYTTDDQKWASLLQNTIKMKEFADEFLAKGSTNIGWLRTSVIPDADQYLQLKTPPALEKGRFRLHFLGPPPRARPPAGRDRCRRLFSVRGARRHSFADSRGRPTAPPPRGVHANGYTFIAIIIQTFQI</sequence>
<dbReference type="EMBL" id="BGZK01003018">
    <property type="protein sequence ID" value="GBP97871.1"/>
    <property type="molecule type" value="Genomic_DNA"/>
</dbReference>
<dbReference type="Proteomes" id="UP000299102">
    <property type="component" value="Unassembled WGS sequence"/>
</dbReference>